<dbReference type="InterPro" id="IPR002885">
    <property type="entry name" value="PPR_rpt"/>
</dbReference>
<dbReference type="InterPro" id="IPR011990">
    <property type="entry name" value="TPR-like_helical_dom_sf"/>
</dbReference>
<dbReference type="NCBIfam" id="TIGR00756">
    <property type="entry name" value="PPR"/>
    <property type="match status" value="1"/>
</dbReference>
<dbReference type="Gramene" id="ERN13084">
    <property type="protein sequence ID" value="ERN13084"/>
    <property type="gene ID" value="AMTR_s00040p00154240"/>
</dbReference>
<accession>W1PYD9</accession>
<dbReference type="EMBL" id="KI392591">
    <property type="protein sequence ID" value="ERN13084.1"/>
    <property type="molecule type" value="Genomic_DNA"/>
</dbReference>
<dbReference type="PANTHER" id="PTHR47926">
    <property type="entry name" value="PENTATRICOPEPTIDE REPEAT-CONTAINING PROTEIN"/>
    <property type="match status" value="1"/>
</dbReference>
<reference evidence="5" key="1">
    <citation type="journal article" date="2013" name="Science">
        <title>The Amborella genome and the evolution of flowering plants.</title>
        <authorList>
            <consortium name="Amborella Genome Project"/>
        </authorList>
    </citation>
    <scope>NUCLEOTIDE SEQUENCE [LARGE SCALE GENOMIC DNA]</scope>
</reference>
<dbReference type="OMA" id="EMRRDNG"/>
<gene>
    <name evidence="4" type="ORF">AMTR_s00040p00154240</name>
</gene>
<name>W1PYD9_AMBTC</name>
<dbReference type="Gene3D" id="1.25.40.10">
    <property type="entry name" value="Tetratricopeptide repeat domain"/>
    <property type="match status" value="2"/>
</dbReference>
<organism evidence="4 5">
    <name type="scientific">Amborella trichopoda</name>
    <dbReference type="NCBI Taxonomy" id="13333"/>
    <lineage>
        <taxon>Eukaryota</taxon>
        <taxon>Viridiplantae</taxon>
        <taxon>Streptophyta</taxon>
        <taxon>Embryophyta</taxon>
        <taxon>Tracheophyta</taxon>
        <taxon>Spermatophyta</taxon>
        <taxon>Magnoliopsida</taxon>
        <taxon>Amborellales</taxon>
        <taxon>Amborellaceae</taxon>
        <taxon>Amborella</taxon>
    </lineage>
</organism>
<evidence type="ECO:0000313" key="4">
    <source>
        <dbReference type="EMBL" id="ERN13084.1"/>
    </source>
</evidence>
<dbReference type="Pfam" id="PF13041">
    <property type="entry name" value="PPR_2"/>
    <property type="match status" value="2"/>
</dbReference>
<evidence type="ECO:0000313" key="5">
    <source>
        <dbReference type="Proteomes" id="UP000017836"/>
    </source>
</evidence>
<feature type="repeat" description="PPR" evidence="3">
    <location>
        <begin position="16"/>
        <end position="50"/>
    </location>
</feature>
<dbReference type="Proteomes" id="UP000017836">
    <property type="component" value="Unassembled WGS sequence"/>
</dbReference>
<evidence type="ECO:0008006" key="6">
    <source>
        <dbReference type="Google" id="ProtNLM"/>
    </source>
</evidence>
<dbReference type="HOGENOM" id="CLU_002706_0_0_1"/>
<feature type="repeat" description="PPR" evidence="3">
    <location>
        <begin position="114"/>
        <end position="148"/>
    </location>
</feature>
<dbReference type="InterPro" id="IPR046960">
    <property type="entry name" value="PPR_At4g14850-like_plant"/>
</dbReference>
<evidence type="ECO:0000256" key="1">
    <source>
        <dbReference type="ARBA" id="ARBA00006643"/>
    </source>
</evidence>
<dbReference type="eggNOG" id="KOG4197">
    <property type="taxonomic scope" value="Eukaryota"/>
</dbReference>
<keyword evidence="5" id="KW-1185">Reference proteome</keyword>
<dbReference type="GO" id="GO:0003723">
    <property type="term" value="F:RNA binding"/>
    <property type="evidence" value="ECO:0007669"/>
    <property type="project" value="InterPro"/>
</dbReference>
<evidence type="ECO:0000256" key="2">
    <source>
        <dbReference type="ARBA" id="ARBA00022737"/>
    </source>
</evidence>
<dbReference type="GO" id="GO:0009451">
    <property type="term" value="P:RNA modification"/>
    <property type="evidence" value="ECO:0007669"/>
    <property type="project" value="InterPro"/>
</dbReference>
<protein>
    <recommendedName>
        <fullName evidence="6">Pentacotripeptide-repeat region of PRORP domain-containing protein</fullName>
    </recommendedName>
</protein>
<comment type="similarity">
    <text evidence="1">Belongs to the PPR family. PCMP-H subfamily.</text>
</comment>
<sequence>MDDSCKMFMTMSDFQNVVSWTAMITGYLQNDGIEQAIDLFLRVRKEGRIRPNDYTFSTILTASPSLSPFQIHAQVIKTGYLTYPTVGTALLTAYVNLGNTQDASMVFREIEERDTVSWSAMLAGYAQAEDPESGMKLYQEMRRDNGKPNEFTFSSVLDACSSPSASAEQGKQFHCSLIKHGFESALCVSTALVSMYSRRGSIESAQKALLNTGMAIKL</sequence>
<keyword evidence="2" id="KW-0677">Repeat</keyword>
<dbReference type="FunFam" id="1.25.40.10:FF:000201">
    <property type="entry name" value="Pentatricopeptide repeat-containing protein mitochondrial"/>
    <property type="match status" value="1"/>
</dbReference>
<dbReference type="AlphaFoldDB" id="W1PYD9"/>
<evidence type="ECO:0000256" key="3">
    <source>
        <dbReference type="PROSITE-ProRule" id="PRU00708"/>
    </source>
</evidence>
<proteinExistence type="inferred from homology"/>
<dbReference type="PROSITE" id="PS51375">
    <property type="entry name" value="PPR"/>
    <property type="match status" value="2"/>
</dbReference>